<dbReference type="InterPro" id="IPR012337">
    <property type="entry name" value="RNaseH-like_sf"/>
</dbReference>
<proteinExistence type="predicted"/>
<dbReference type="Proteomes" id="UP000320231">
    <property type="component" value="Chromosome"/>
</dbReference>
<dbReference type="KEGG" id="hsr:HSBAA_30370"/>
<evidence type="ECO:0008006" key="3">
    <source>
        <dbReference type="Google" id="ProtNLM"/>
    </source>
</evidence>
<evidence type="ECO:0000313" key="1">
    <source>
        <dbReference type="EMBL" id="BBI61731.1"/>
    </source>
</evidence>
<gene>
    <name evidence="1" type="ORF">HSBAA_30370</name>
</gene>
<reference evidence="1 2" key="1">
    <citation type="journal article" date="2019" name="Microbiol. Resour. Announc.">
        <title>Complete Genome Sequence of Halomonas sulfidaeris Strain Esulfide1 Isolated from a Metal Sulfide Rock at a Depth of 2,200 Meters, Obtained Using Nanopore Sequencing.</title>
        <authorList>
            <person name="Saito M."/>
            <person name="Nishigata A."/>
            <person name="Galipon J."/>
            <person name="Arakawa K."/>
        </authorList>
    </citation>
    <scope>NUCLEOTIDE SEQUENCE [LARGE SCALE GENOMIC DNA]</scope>
    <source>
        <strain evidence="1 2">ATCC BAA-803</strain>
    </source>
</reference>
<sequence>MDRVGIDLPDVEIYDTMIGCNWATPDGKPPSLKELAQSLGFTYDLSKAHAAIYDVALMMQCFFTARNKYPGFIVTPLDK</sequence>
<dbReference type="EMBL" id="AP019514">
    <property type="protein sequence ID" value="BBI61731.1"/>
    <property type="molecule type" value="Genomic_DNA"/>
</dbReference>
<dbReference type="Gene3D" id="3.30.420.10">
    <property type="entry name" value="Ribonuclease H-like superfamily/Ribonuclease H"/>
    <property type="match status" value="1"/>
</dbReference>
<dbReference type="GO" id="GO:0003676">
    <property type="term" value="F:nucleic acid binding"/>
    <property type="evidence" value="ECO:0007669"/>
    <property type="project" value="InterPro"/>
</dbReference>
<dbReference type="SUPFAM" id="SSF53098">
    <property type="entry name" value="Ribonuclease H-like"/>
    <property type="match status" value="1"/>
</dbReference>
<name>A0A455UAY6_9GAMM</name>
<dbReference type="AlphaFoldDB" id="A0A455UAY6"/>
<dbReference type="InterPro" id="IPR036397">
    <property type="entry name" value="RNaseH_sf"/>
</dbReference>
<organism evidence="1 2">
    <name type="scientific">Vreelandella sulfidaeris</name>
    <dbReference type="NCBI Taxonomy" id="115553"/>
    <lineage>
        <taxon>Bacteria</taxon>
        <taxon>Pseudomonadati</taxon>
        <taxon>Pseudomonadota</taxon>
        <taxon>Gammaproteobacteria</taxon>
        <taxon>Oceanospirillales</taxon>
        <taxon>Halomonadaceae</taxon>
        <taxon>Vreelandella</taxon>
    </lineage>
</organism>
<evidence type="ECO:0000313" key="2">
    <source>
        <dbReference type="Proteomes" id="UP000320231"/>
    </source>
</evidence>
<protein>
    <recommendedName>
        <fullName evidence="3">Exonuclease domain-containing protein</fullName>
    </recommendedName>
</protein>
<accession>A0A455UAY6</accession>